<dbReference type="Proteomes" id="UP001396898">
    <property type="component" value="Unassembled WGS sequence"/>
</dbReference>
<protein>
    <submittedName>
        <fullName evidence="2">Uncharacterized protein</fullName>
    </submittedName>
</protein>
<evidence type="ECO:0000313" key="3">
    <source>
        <dbReference type="Proteomes" id="UP001396898"/>
    </source>
</evidence>
<gene>
    <name evidence="2" type="ORF">PG991_006636</name>
</gene>
<keyword evidence="3" id="KW-1185">Reference proteome</keyword>
<sequence>MVQWRAGVEAAILEGEARRCRHSPEWLPCGEEEQAMRDAAGWDTDDANNHGRLSDESGGETDSSGEAWYVAEPGFDYSETTPEDSESDEKDDSPEQPEAAEEKD</sequence>
<feature type="region of interest" description="Disordered" evidence="1">
    <location>
        <begin position="31"/>
        <end position="104"/>
    </location>
</feature>
<evidence type="ECO:0000256" key="1">
    <source>
        <dbReference type="SAM" id="MobiDB-lite"/>
    </source>
</evidence>
<reference evidence="2 3" key="1">
    <citation type="submission" date="2023-01" db="EMBL/GenBank/DDBJ databases">
        <title>Analysis of 21 Apiospora genomes using comparative genomics revels a genus with tremendous synthesis potential of carbohydrate active enzymes and secondary metabolites.</title>
        <authorList>
            <person name="Sorensen T."/>
        </authorList>
    </citation>
    <scope>NUCLEOTIDE SEQUENCE [LARGE SCALE GENOMIC DNA]</scope>
    <source>
        <strain evidence="2 3">CBS 20057</strain>
    </source>
</reference>
<organism evidence="2 3">
    <name type="scientific">Apiospora marii</name>
    <dbReference type="NCBI Taxonomy" id="335849"/>
    <lineage>
        <taxon>Eukaryota</taxon>
        <taxon>Fungi</taxon>
        <taxon>Dikarya</taxon>
        <taxon>Ascomycota</taxon>
        <taxon>Pezizomycotina</taxon>
        <taxon>Sordariomycetes</taxon>
        <taxon>Xylariomycetidae</taxon>
        <taxon>Amphisphaeriales</taxon>
        <taxon>Apiosporaceae</taxon>
        <taxon>Apiospora</taxon>
    </lineage>
</organism>
<accession>A0ABR1RZN1</accession>
<comment type="caution">
    <text evidence="2">The sequence shown here is derived from an EMBL/GenBank/DDBJ whole genome shotgun (WGS) entry which is preliminary data.</text>
</comment>
<feature type="compositionally biased region" description="Acidic residues" evidence="1">
    <location>
        <begin position="81"/>
        <end position="104"/>
    </location>
</feature>
<evidence type="ECO:0000313" key="2">
    <source>
        <dbReference type="EMBL" id="KAK8023397.1"/>
    </source>
</evidence>
<dbReference type="EMBL" id="JAQQWI010000008">
    <property type="protein sequence ID" value="KAK8023397.1"/>
    <property type="molecule type" value="Genomic_DNA"/>
</dbReference>
<name>A0ABR1RZN1_9PEZI</name>
<proteinExistence type="predicted"/>